<dbReference type="Proteomes" id="UP001214170">
    <property type="component" value="Chromosome"/>
</dbReference>
<evidence type="ECO:0008006" key="4">
    <source>
        <dbReference type="Google" id="ProtNLM"/>
    </source>
</evidence>
<evidence type="ECO:0000313" key="2">
    <source>
        <dbReference type="EMBL" id="WFP09475.1"/>
    </source>
</evidence>
<evidence type="ECO:0000256" key="1">
    <source>
        <dbReference type="SAM" id="SignalP"/>
    </source>
</evidence>
<sequence length="101" mass="10400">MTIRRSALVLSIAALLTPMTVSAAGGVIRFSGSIVEPTRCQASRVPAAGQGMHRVSCMPTPGRQPAANDSVVKVSTKALRPLPGGPGGVAVPHRLVTLDYL</sequence>
<accession>A0ABY8GX89</accession>
<organism evidence="2 3">
    <name type="scientific">Achromobacter spanius</name>
    <dbReference type="NCBI Taxonomy" id="217203"/>
    <lineage>
        <taxon>Bacteria</taxon>
        <taxon>Pseudomonadati</taxon>
        <taxon>Pseudomonadota</taxon>
        <taxon>Betaproteobacteria</taxon>
        <taxon>Burkholderiales</taxon>
        <taxon>Alcaligenaceae</taxon>
        <taxon>Achromobacter</taxon>
    </lineage>
</organism>
<keyword evidence="3" id="KW-1185">Reference proteome</keyword>
<proteinExistence type="predicted"/>
<protein>
    <recommendedName>
        <fullName evidence="4">Type 1 fimbrial protein</fullName>
    </recommendedName>
</protein>
<name>A0ABY8GX89_9BURK</name>
<keyword evidence="1" id="KW-0732">Signal</keyword>
<dbReference type="EMBL" id="CP121261">
    <property type="protein sequence ID" value="WFP09475.1"/>
    <property type="molecule type" value="Genomic_DNA"/>
</dbReference>
<reference evidence="2 3" key="1">
    <citation type="submission" date="2023-03" db="EMBL/GenBank/DDBJ databases">
        <title>Achromobacter spanius LIG8.</title>
        <authorList>
            <person name="Shrestha S."/>
        </authorList>
    </citation>
    <scope>NUCLEOTIDE SEQUENCE [LARGE SCALE GENOMIC DNA]</scope>
    <source>
        <strain evidence="2 3">LIG8</strain>
    </source>
</reference>
<feature type="chain" id="PRO_5045111804" description="Type 1 fimbrial protein" evidence="1">
    <location>
        <begin position="24"/>
        <end position="101"/>
    </location>
</feature>
<gene>
    <name evidence="2" type="ORF">P8T11_06235</name>
</gene>
<evidence type="ECO:0000313" key="3">
    <source>
        <dbReference type="Proteomes" id="UP001214170"/>
    </source>
</evidence>
<feature type="signal peptide" evidence="1">
    <location>
        <begin position="1"/>
        <end position="23"/>
    </location>
</feature>
<dbReference type="RefSeq" id="WP_268077757.1">
    <property type="nucleotide sequence ID" value="NZ_CP106885.1"/>
</dbReference>